<dbReference type="STRING" id="1141098.A0A1Y2DGS8"/>
<dbReference type="EMBL" id="MCFJ01000016">
    <property type="protein sequence ID" value="ORY58473.1"/>
    <property type="molecule type" value="Genomic_DNA"/>
</dbReference>
<feature type="non-terminal residue" evidence="1">
    <location>
        <position position="417"/>
    </location>
</feature>
<dbReference type="InParanoid" id="A0A1Y2DGS8"/>
<accession>A0A1Y2DGS8</accession>
<keyword evidence="2" id="KW-1185">Reference proteome</keyword>
<organism evidence="1 2">
    <name type="scientific">Pseudomassariella vexata</name>
    <dbReference type="NCBI Taxonomy" id="1141098"/>
    <lineage>
        <taxon>Eukaryota</taxon>
        <taxon>Fungi</taxon>
        <taxon>Dikarya</taxon>
        <taxon>Ascomycota</taxon>
        <taxon>Pezizomycotina</taxon>
        <taxon>Sordariomycetes</taxon>
        <taxon>Xylariomycetidae</taxon>
        <taxon>Amphisphaeriales</taxon>
        <taxon>Pseudomassariaceae</taxon>
        <taxon>Pseudomassariella</taxon>
    </lineage>
</organism>
<evidence type="ECO:0000313" key="1">
    <source>
        <dbReference type="EMBL" id="ORY58473.1"/>
    </source>
</evidence>
<dbReference type="GO" id="GO:0005634">
    <property type="term" value="C:nucleus"/>
    <property type="evidence" value="ECO:0007669"/>
    <property type="project" value="TreeGrafter"/>
</dbReference>
<protein>
    <recommendedName>
        <fullName evidence="3">SET domain-containing protein</fullName>
    </recommendedName>
</protein>
<dbReference type="AlphaFoldDB" id="A0A1Y2DGS8"/>
<evidence type="ECO:0000313" key="2">
    <source>
        <dbReference type="Proteomes" id="UP000193689"/>
    </source>
</evidence>
<dbReference type="GO" id="GO:0016279">
    <property type="term" value="F:protein-lysine N-methyltransferase activity"/>
    <property type="evidence" value="ECO:0007669"/>
    <property type="project" value="TreeGrafter"/>
</dbReference>
<sequence>GGSLHPAIEVYHDALTNSSFRVKDGCSIERGDPIVALPLSKTLSYLNAIGGHPDFPDFRHESFRGNPETAEWFPAEFLKETPPHVTGRFVLMQQYLLGRDSAWWPYIRTLPQPEHVGGMLPALWPNDDIEFLTGTNAYVAVQEIKSTLKKEYKAAMKLLPEKYAFKGYSRPLYLWSYGIFTSRSFRPSLIIPDGGSLGLSCDIDDFSLLLPLYDIGNHSPLARTTWSTDRETQICRLQAGQSCGPGEQVYNNYGMKTNAELLLGYGFVLAETDDFHNDYHHIKTKPTDDDDLASTHLVSLRPMNDPSTVTGRSRQQLLDDTEVLSELSHIQDSLVLNLYEAIGRATGVINEVSIEDLMAGKIVQEVKDKIITALGSKLSFDLETLDEVEIVGDELNPNQQLAVLYREQCRKVLENAL</sequence>
<dbReference type="PANTHER" id="PTHR13271">
    <property type="entry name" value="UNCHARACTERIZED PUTATIVE METHYLTRANSFERASE"/>
    <property type="match status" value="1"/>
</dbReference>
<dbReference type="Proteomes" id="UP000193689">
    <property type="component" value="Unassembled WGS sequence"/>
</dbReference>
<dbReference type="OrthoDB" id="42889at2759"/>
<dbReference type="Gene3D" id="3.90.1410.10">
    <property type="entry name" value="set domain protein methyltransferase, domain 1"/>
    <property type="match status" value="1"/>
</dbReference>
<dbReference type="SUPFAM" id="SSF82199">
    <property type="entry name" value="SET domain"/>
    <property type="match status" value="1"/>
</dbReference>
<reference evidence="1 2" key="1">
    <citation type="submission" date="2016-07" db="EMBL/GenBank/DDBJ databases">
        <title>Pervasive Adenine N6-methylation of Active Genes in Fungi.</title>
        <authorList>
            <consortium name="DOE Joint Genome Institute"/>
            <person name="Mondo S.J."/>
            <person name="Dannebaum R.O."/>
            <person name="Kuo R.C."/>
            <person name="Labutti K."/>
            <person name="Haridas S."/>
            <person name="Kuo A."/>
            <person name="Salamov A."/>
            <person name="Ahrendt S.R."/>
            <person name="Lipzen A."/>
            <person name="Sullivan W."/>
            <person name="Andreopoulos W.B."/>
            <person name="Clum A."/>
            <person name="Lindquist E."/>
            <person name="Daum C."/>
            <person name="Ramamoorthy G.K."/>
            <person name="Gryganskyi A."/>
            <person name="Culley D."/>
            <person name="Magnuson J.K."/>
            <person name="James T.Y."/>
            <person name="O'Malley M.A."/>
            <person name="Stajich J.E."/>
            <person name="Spatafora J.W."/>
            <person name="Visel A."/>
            <person name="Grigoriev I.V."/>
        </authorList>
    </citation>
    <scope>NUCLEOTIDE SEQUENCE [LARGE SCALE GENOMIC DNA]</scope>
    <source>
        <strain evidence="1 2">CBS 129021</strain>
    </source>
</reference>
<dbReference type="InterPro" id="IPR046341">
    <property type="entry name" value="SET_dom_sf"/>
</dbReference>
<dbReference type="RefSeq" id="XP_040711390.1">
    <property type="nucleotide sequence ID" value="XM_040854733.1"/>
</dbReference>
<dbReference type="InterPro" id="IPR050600">
    <property type="entry name" value="SETD3_SETD6_MTase"/>
</dbReference>
<evidence type="ECO:0008006" key="3">
    <source>
        <dbReference type="Google" id="ProtNLM"/>
    </source>
</evidence>
<name>A0A1Y2DGS8_9PEZI</name>
<feature type="non-terminal residue" evidence="1">
    <location>
        <position position="1"/>
    </location>
</feature>
<dbReference type="PANTHER" id="PTHR13271:SF146">
    <property type="entry name" value="SET DOMAIN-CONTAINING PROTEIN"/>
    <property type="match status" value="1"/>
</dbReference>
<proteinExistence type="predicted"/>
<dbReference type="GeneID" id="63770945"/>
<gene>
    <name evidence="1" type="ORF">BCR38DRAFT_317839</name>
</gene>
<comment type="caution">
    <text evidence="1">The sequence shown here is derived from an EMBL/GenBank/DDBJ whole genome shotgun (WGS) entry which is preliminary data.</text>
</comment>